<dbReference type="AlphaFoldDB" id="A0A7W7WWL3"/>
<dbReference type="RefSeq" id="WP_184669363.1">
    <property type="nucleotide sequence ID" value="NZ_BAABAI010000038.1"/>
</dbReference>
<sequence length="280" mass="30165">MRTDDTGDTWRRTTLPTLGEADRFRVYFTDHGTGFVADGSHVHVTRDNGHTWHRTTFEATGTARAIAFTTLDHATYLVAATTTTTALYRLPARSTRWSAVPGVAASGVPDGDVTVHEGRVHTTLAGRYWSGARDTWTESTPPCPANAATDLSAAPGTPLFALCGDDPGMGRMHKLLRRHTNTGFVDVSEAPREGITQSFAAVPGPEGRVALTSVGLGATFVHLATTDGTTWTSPLIVEEPPLTDLVFTDDHHGYTLRPALPDNLFHTTDGGTTWHPLPIR</sequence>
<accession>A0A7W7WWL3</accession>
<reference evidence="1 2" key="1">
    <citation type="submission" date="2020-08" db="EMBL/GenBank/DDBJ databases">
        <title>Sequencing the genomes of 1000 actinobacteria strains.</title>
        <authorList>
            <person name="Klenk H.-P."/>
        </authorList>
    </citation>
    <scope>NUCLEOTIDE SEQUENCE [LARGE SCALE GENOMIC DNA]</scope>
    <source>
        <strain evidence="1 2">DSM 45084</strain>
    </source>
</reference>
<organism evidence="1 2">
    <name type="scientific">Saccharothrix violaceirubra</name>
    <dbReference type="NCBI Taxonomy" id="413306"/>
    <lineage>
        <taxon>Bacteria</taxon>
        <taxon>Bacillati</taxon>
        <taxon>Actinomycetota</taxon>
        <taxon>Actinomycetes</taxon>
        <taxon>Pseudonocardiales</taxon>
        <taxon>Pseudonocardiaceae</taxon>
        <taxon>Saccharothrix</taxon>
    </lineage>
</organism>
<gene>
    <name evidence="1" type="ORF">F4559_003077</name>
</gene>
<evidence type="ECO:0000313" key="2">
    <source>
        <dbReference type="Proteomes" id="UP000542674"/>
    </source>
</evidence>
<dbReference type="Proteomes" id="UP000542674">
    <property type="component" value="Unassembled WGS sequence"/>
</dbReference>
<comment type="caution">
    <text evidence="1">The sequence shown here is derived from an EMBL/GenBank/DDBJ whole genome shotgun (WGS) entry which is preliminary data.</text>
</comment>
<keyword evidence="2" id="KW-1185">Reference proteome</keyword>
<dbReference type="InterPro" id="IPR036278">
    <property type="entry name" value="Sialidase_sf"/>
</dbReference>
<dbReference type="SUPFAM" id="SSF50939">
    <property type="entry name" value="Sialidases"/>
    <property type="match status" value="1"/>
</dbReference>
<evidence type="ECO:0000313" key="1">
    <source>
        <dbReference type="EMBL" id="MBB4965718.1"/>
    </source>
</evidence>
<proteinExistence type="predicted"/>
<dbReference type="EMBL" id="JACHJS010000001">
    <property type="protein sequence ID" value="MBB4965718.1"/>
    <property type="molecule type" value="Genomic_DNA"/>
</dbReference>
<protein>
    <submittedName>
        <fullName evidence="1">Uncharacterized protein</fullName>
    </submittedName>
</protein>
<name>A0A7W7WWL3_9PSEU</name>